<keyword evidence="3" id="KW-1185">Reference proteome</keyword>
<name>A0ABT8IQY1_9BACL</name>
<organism evidence="2 3">
    <name type="scientific">Polycladomyces subterraneus</name>
    <dbReference type="NCBI Taxonomy" id="1016997"/>
    <lineage>
        <taxon>Bacteria</taxon>
        <taxon>Bacillati</taxon>
        <taxon>Bacillota</taxon>
        <taxon>Bacilli</taxon>
        <taxon>Bacillales</taxon>
        <taxon>Thermoactinomycetaceae</taxon>
        <taxon>Polycladomyces</taxon>
    </lineage>
</organism>
<evidence type="ECO:0000313" key="3">
    <source>
        <dbReference type="Proteomes" id="UP001174196"/>
    </source>
</evidence>
<dbReference type="RefSeq" id="WP_301240237.1">
    <property type="nucleotide sequence ID" value="NZ_JANRHH010000052.1"/>
</dbReference>
<reference evidence="2" key="1">
    <citation type="submission" date="2022-08" db="EMBL/GenBank/DDBJ databases">
        <title>Polycladomyces zharkentsis sp. nov., a novel thermophilic CMC and starch-degrading bacterium isolated from a geothermal spring in Kazakhstan.</title>
        <authorList>
            <person name="Mashzhan A."/>
            <person name="Kistaubaeva A."/>
            <person name="Javier-Lopez R."/>
            <person name="Birkeland N.-K."/>
        </authorList>
    </citation>
    <scope>NUCLEOTIDE SEQUENCE</scope>
    <source>
        <strain evidence="2">KSR 13</strain>
    </source>
</reference>
<accession>A0ABT8IQY1</accession>
<protein>
    <submittedName>
        <fullName evidence="2">Uncharacterized protein</fullName>
    </submittedName>
</protein>
<evidence type="ECO:0000313" key="2">
    <source>
        <dbReference type="EMBL" id="MDN4595211.1"/>
    </source>
</evidence>
<gene>
    <name evidence="2" type="ORF">NWF35_15190</name>
</gene>
<dbReference type="EMBL" id="JANRHH010000052">
    <property type="protein sequence ID" value="MDN4595211.1"/>
    <property type="molecule type" value="Genomic_DNA"/>
</dbReference>
<keyword evidence="1" id="KW-1133">Transmembrane helix</keyword>
<evidence type="ECO:0000256" key="1">
    <source>
        <dbReference type="SAM" id="Phobius"/>
    </source>
</evidence>
<dbReference type="Proteomes" id="UP001174196">
    <property type="component" value="Unassembled WGS sequence"/>
</dbReference>
<proteinExistence type="predicted"/>
<feature type="transmembrane region" description="Helical" evidence="1">
    <location>
        <begin position="12"/>
        <end position="30"/>
    </location>
</feature>
<keyword evidence="1" id="KW-0812">Transmembrane</keyword>
<comment type="caution">
    <text evidence="2">The sequence shown here is derived from an EMBL/GenBank/DDBJ whole genome shotgun (WGS) entry which is preliminary data.</text>
</comment>
<keyword evidence="1" id="KW-0472">Membrane</keyword>
<sequence length="46" mass="5152">MQLFAHYGYRGLLSILAIVMVELVFLDMSVNQEAKSGYMAKELSPS</sequence>